<dbReference type="EMBL" id="CAGKOT010000053">
    <property type="protein sequence ID" value="CAB5385237.1"/>
    <property type="molecule type" value="Genomic_DNA"/>
</dbReference>
<gene>
    <name evidence="1" type="ORF">CHRIB12_LOCUS19204</name>
</gene>
<name>A0A915ZQ12_9GLOM</name>
<sequence length="69" mass="8390">MPFLFNSVFHIINDGIPSPNSEILKNYLDAAPLTELYLELKKKFVRRSFTCLKRTTYMWCYDYRMIERF</sequence>
<dbReference type="Proteomes" id="UP000684084">
    <property type="component" value="Unassembled WGS sequence"/>
</dbReference>
<reference evidence="1" key="1">
    <citation type="submission" date="2020-05" db="EMBL/GenBank/DDBJ databases">
        <authorList>
            <person name="Rincon C."/>
            <person name="Sanders R I."/>
            <person name="Robbins C."/>
            <person name="Chaturvedi A."/>
        </authorList>
    </citation>
    <scope>NUCLEOTIDE SEQUENCE</scope>
    <source>
        <strain evidence="1">CHB12</strain>
    </source>
</reference>
<evidence type="ECO:0000313" key="2">
    <source>
        <dbReference type="Proteomes" id="UP000684084"/>
    </source>
</evidence>
<dbReference type="VEuPathDB" id="FungiDB:RhiirFUN_002358"/>
<comment type="caution">
    <text evidence="1">The sequence shown here is derived from an EMBL/GenBank/DDBJ whole genome shotgun (WGS) entry which is preliminary data.</text>
</comment>
<accession>A0A915ZQ12</accession>
<organism evidence="1 2">
    <name type="scientific">Rhizophagus irregularis</name>
    <dbReference type="NCBI Taxonomy" id="588596"/>
    <lineage>
        <taxon>Eukaryota</taxon>
        <taxon>Fungi</taxon>
        <taxon>Fungi incertae sedis</taxon>
        <taxon>Mucoromycota</taxon>
        <taxon>Glomeromycotina</taxon>
        <taxon>Glomeromycetes</taxon>
        <taxon>Glomerales</taxon>
        <taxon>Glomeraceae</taxon>
        <taxon>Rhizophagus</taxon>
    </lineage>
</organism>
<dbReference type="OrthoDB" id="10291726at2759"/>
<evidence type="ECO:0000313" key="1">
    <source>
        <dbReference type="EMBL" id="CAB5385237.1"/>
    </source>
</evidence>
<dbReference type="AlphaFoldDB" id="A0A915ZQ12"/>
<protein>
    <submittedName>
        <fullName evidence="1">Uncharacterized protein</fullName>
    </submittedName>
</protein>
<proteinExistence type="predicted"/>